<dbReference type="EMBL" id="JAGKQQ010000001">
    <property type="protein sequence ID" value="MBP3960267.1"/>
    <property type="molecule type" value="Genomic_DNA"/>
</dbReference>
<dbReference type="Proteomes" id="UP000676565">
    <property type="component" value="Unassembled WGS sequence"/>
</dbReference>
<evidence type="ECO:0000313" key="3">
    <source>
        <dbReference type="EMBL" id="MBP3960267.1"/>
    </source>
</evidence>
<sequence length="233" mass="25278">MPATKPHRTVEHPTEGFRSAVLAPATDRPVRVYLPTDYQPKYAYPLVVLFHAEGECEEHSVRLVPQLSRRNYIVLCLRGPVKLGCRADGRPAFGWTEGKADPGTRAALAYVMNQFSVHADRVFLVGTGEGATAAYRLGLSMGTRVAGVVALNGRLPKGRLAANTLRVLIGHGTANPVVPVAEARRAAAQLTRSGSTVRVNRYATSHRAPPEMLGDANRWIMEQITGKSLAHSH</sequence>
<dbReference type="InterPro" id="IPR050955">
    <property type="entry name" value="Plant_Biomass_Hydrol_Est"/>
</dbReference>
<dbReference type="RefSeq" id="WP_210661448.1">
    <property type="nucleotide sequence ID" value="NZ_JAGKQQ010000001.1"/>
</dbReference>
<dbReference type="SUPFAM" id="SSF53474">
    <property type="entry name" value="alpha/beta-Hydrolases"/>
    <property type="match status" value="1"/>
</dbReference>
<keyword evidence="1" id="KW-0732">Signal</keyword>
<protein>
    <recommendedName>
        <fullName evidence="2">Phospholipase/carboxylesterase/thioesterase domain-containing protein</fullName>
    </recommendedName>
</protein>
<gene>
    <name evidence="3" type="ORF">J8F10_33995</name>
</gene>
<evidence type="ECO:0000259" key="2">
    <source>
        <dbReference type="Pfam" id="PF02230"/>
    </source>
</evidence>
<comment type="caution">
    <text evidence="3">The sequence shown here is derived from an EMBL/GenBank/DDBJ whole genome shotgun (WGS) entry which is preliminary data.</text>
</comment>
<dbReference type="PANTHER" id="PTHR43037:SF1">
    <property type="entry name" value="BLL1128 PROTEIN"/>
    <property type="match status" value="1"/>
</dbReference>
<reference evidence="3 4" key="1">
    <citation type="submission" date="2021-04" db="EMBL/GenBank/DDBJ databases">
        <authorList>
            <person name="Ivanova A."/>
        </authorList>
    </citation>
    <scope>NUCLEOTIDE SEQUENCE [LARGE SCALE GENOMIC DNA]</scope>
    <source>
        <strain evidence="3 4">G18</strain>
    </source>
</reference>
<dbReference type="InterPro" id="IPR003140">
    <property type="entry name" value="PLipase/COase/thioEstase"/>
</dbReference>
<organism evidence="3 4">
    <name type="scientific">Gemmata palustris</name>
    <dbReference type="NCBI Taxonomy" id="2822762"/>
    <lineage>
        <taxon>Bacteria</taxon>
        <taxon>Pseudomonadati</taxon>
        <taxon>Planctomycetota</taxon>
        <taxon>Planctomycetia</taxon>
        <taxon>Gemmatales</taxon>
        <taxon>Gemmataceae</taxon>
        <taxon>Gemmata</taxon>
    </lineage>
</organism>
<dbReference type="Pfam" id="PF02230">
    <property type="entry name" value="Abhydrolase_2"/>
    <property type="match status" value="1"/>
</dbReference>
<dbReference type="Gene3D" id="3.40.50.1820">
    <property type="entry name" value="alpha/beta hydrolase"/>
    <property type="match status" value="1"/>
</dbReference>
<proteinExistence type="predicted"/>
<name>A0ABS5C3K9_9BACT</name>
<evidence type="ECO:0000313" key="4">
    <source>
        <dbReference type="Proteomes" id="UP000676565"/>
    </source>
</evidence>
<evidence type="ECO:0000256" key="1">
    <source>
        <dbReference type="ARBA" id="ARBA00022729"/>
    </source>
</evidence>
<accession>A0ABS5C3K9</accession>
<dbReference type="PANTHER" id="PTHR43037">
    <property type="entry name" value="UNNAMED PRODUCT-RELATED"/>
    <property type="match status" value="1"/>
</dbReference>
<feature type="domain" description="Phospholipase/carboxylesterase/thioesterase" evidence="2">
    <location>
        <begin position="116"/>
        <end position="220"/>
    </location>
</feature>
<dbReference type="InterPro" id="IPR029058">
    <property type="entry name" value="AB_hydrolase_fold"/>
</dbReference>
<keyword evidence="4" id="KW-1185">Reference proteome</keyword>